<protein>
    <recommendedName>
        <fullName evidence="2 7">DNA repair protein RecO</fullName>
    </recommendedName>
    <alternativeName>
        <fullName evidence="6 7">Recombination protein O</fullName>
    </alternativeName>
</protein>
<dbReference type="GO" id="GO:0006310">
    <property type="term" value="P:DNA recombination"/>
    <property type="evidence" value="ECO:0007669"/>
    <property type="project" value="UniProtKB-UniRule"/>
</dbReference>
<dbReference type="Gene3D" id="1.20.1440.120">
    <property type="entry name" value="Recombination protein O, C-terminal domain"/>
    <property type="match status" value="1"/>
</dbReference>
<proteinExistence type="inferred from homology"/>
<evidence type="ECO:0000313" key="10">
    <source>
        <dbReference type="Proteomes" id="UP000199488"/>
    </source>
</evidence>
<name>A0A1H2S0D6_9BACI</name>
<feature type="domain" description="DNA replication/recombination mediator RecO N-terminal" evidence="8">
    <location>
        <begin position="1"/>
        <end position="78"/>
    </location>
</feature>
<dbReference type="InterPro" id="IPR003717">
    <property type="entry name" value="RecO"/>
</dbReference>
<dbReference type="Proteomes" id="UP000199488">
    <property type="component" value="Unassembled WGS sequence"/>
</dbReference>
<keyword evidence="10" id="KW-1185">Reference proteome</keyword>
<dbReference type="SUPFAM" id="SSF50249">
    <property type="entry name" value="Nucleic acid-binding proteins"/>
    <property type="match status" value="1"/>
</dbReference>
<evidence type="ECO:0000256" key="6">
    <source>
        <dbReference type="ARBA" id="ARBA00033409"/>
    </source>
</evidence>
<reference evidence="9 10" key="1">
    <citation type="submission" date="2016-10" db="EMBL/GenBank/DDBJ databases">
        <authorList>
            <person name="de Groot N.N."/>
        </authorList>
    </citation>
    <scope>NUCLEOTIDE SEQUENCE [LARGE SCALE GENOMIC DNA]</scope>
    <source>
        <strain evidence="9 10">DSM 23126</strain>
    </source>
</reference>
<dbReference type="Gene3D" id="2.40.50.140">
    <property type="entry name" value="Nucleic acid-binding proteins"/>
    <property type="match status" value="1"/>
</dbReference>
<dbReference type="InterPro" id="IPR022572">
    <property type="entry name" value="DNA_rep/recomb_RecO_N"/>
</dbReference>
<dbReference type="GO" id="GO:0043590">
    <property type="term" value="C:bacterial nucleoid"/>
    <property type="evidence" value="ECO:0007669"/>
    <property type="project" value="TreeGrafter"/>
</dbReference>
<evidence type="ECO:0000313" key="9">
    <source>
        <dbReference type="EMBL" id="SDW25146.1"/>
    </source>
</evidence>
<evidence type="ECO:0000259" key="8">
    <source>
        <dbReference type="Pfam" id="PF11967"/>
    </source>
</evidence>
<keyword evidence="5 7" id="KW-0234">DNA repair</keyword>
<dbReference type="STRING" id="1122204.SAMN05421781_0987"/>
<dbReference type="InterPro" id="IPR042242">
    <property type="entry name" value="RecO_C"/>
</dbReference>
<organism evidence="9 10">
    <name type="scientific">Marinococcus luteus</name>
    <dbReference type="NCBI Taxonomy" id="1122204"/>
    <lineage>
        <taxon>Bacteria</taxon>
        <taxon>Bacillati</taxon>
        <taxon>Bacillota</taxon>
        <taxon>Bacilli</taxon>
        <taxon>Bacillales</taxon>
        <taxon>Bacillaceae</taxon>
        <taxon>Marinococcus</taxon>
    </lineage>
</organism>
<dbReference type="Pfam" id="PF11967">
    <property type="entry name" value="RecO_N"/>
    <property type="match status" value="1"/>
</dbReference>
<comment type="similarity">
    <text evidence="1 7">Belongs to the RecO family.</text>
</comment>
<dbReference type="SUPFAM" id="SSF57863">
    <property type="entry name" value="ArfGap/RecO-like zinc finger"/>
    <property type="match status" value="1"/>
</dbReference>
<keyword evidence="4 7" id="KW-0233">DNA recombination</keyword>
<accession>A0A1H2S0D6</accession>
<dbReference type="GO" id="GO:0006302">
    <property type="term" value="P:double-strand break repair"/>
    <property type="evidence" value="ECO:0007669"/>
    <property type="project" value="TreeGrafter"/>
</dbReference>
<sequence>MIQKTEGIVLRTASYGESNVVLTVYTREHGKMAMMAKGAKKPSSRLRSISQPFVYGTFVYYPGKGMRTLSQGDVTDSFRSVREDIVLTSYASYLSELLDKVTVDQERNPYLFELFWQLLRRIDEGEDAEVLIRLFEVKMTAVAGIQPVIDRCVNCGRQEGTFHFSIREAGFLCHQCWEIDPYRFRIQPKTVRLLRTFFYIDVHRIGSVSVSAETKKELKDVLNSYYDSYAGIHLKARRFLEQMEKWNVE</sequence>
<dbReference type="PANTHER" id="PTHR33991:SF1">
    <property type="entry name" value="DNA REPAIR PROTEIN RECO"/>
    <property type="match status" value="1"/>
</dbReference>
<dbReference type="InterPro" id="IPR037278">
    <property type="entry name" value="ARFGAP/RecO"/>
</dbReference>
<dbReference type="PANTHER" id="PTHR33991">
    <property type="entry name" value="DNA REPAIR PROTEIN RECO"/>
    <property type="match status" value="1"/>
</dbReference>
<evidence type="ECO:0000256" key="5">
    <source>
        <dbReference type="ARBA" id="ARBA00023204"/>
    </source>
</evidence>
<evidence type="ECO:0000256" key="7">
    <source>
        <dbReference type="HAMAP-Rule" id="MF_00201"/>
    </source>
</evidence>
<dbReference type="NCBIfam" id="TIGR00613">
    <property type="entry name" value="reco"/>
    <property type="match status" value="1"/>
</dbReference>
<dbReference type="AlphaFoldDB" id="A0A1H2S0D6"/>
<evidence type="ECO:0000256" key="4">
    <source>
        <dbReference type="ARBA" id="ARBA00023172"/>
    </source>
</evidence>
<dbReference type="RefSeq" id="WP_091611880.1">
    <property type="nucleotide sequence ID" value="NZ_FNNC01000001.1"/>
</dbReference>
<evidence type="ECO:0000256" key="1">
    <source>
        <dbReference type="ARBA" id="ARBA00007452"/>
    </source>
</evidence>
<evidence type="ECO:0000256" key="2">
    <source>
        <dbReference type="ARBA" id="ARBA00021310"/>
    </source>
</evidence>
<gene>
    <name evidence="7" type="primary">recO</name>
    <name evidence="9" type="ORF">SAMN05421781_0987</name>
</gene>
<comment type="function">
    <text evidence="7">Involved in DNA repair and RecF pathway recombination.</text>
</comment>
<dbReference type="InterPro" id="IPR012340">
    <property type="entry name" value="NA-bd_OB-fold"/>
</dbReference>
<keyword evidence="3 7" id="KW-0227">DNA damage</keyword>
<dbReference type="OrthoDB" id="9797083at2"/>
<dbReference type="HAMAP" id="MF_00201">
    <property type="entry name" value="RecO"/>
    <property type="match status" value="1"/>
</dbReference>
<dbReference type="EMBL" id="FNNC01000001">
    <property type="protein sequence ID" value="SDW25146.1"/>
    <property type="molecule type" value="Genomic_DNA"/>
</dbReference>
<dbReference type="Pfam" id="PF02565">
    <property type="entry name" value="RecO_C"/>
    <property type="match status" value="1"/>
</dbReference>
<evidence type="ECO:0000256" key="3">
    <source>
        <dbReference type="ARBA" id="ARBA00022763"/>
    </source>
</evidence>